<protein>
    <submittedName>
        <fullName evidence="1">RNA-binding protein 5-B isoform X2</fullName>
    </submittedName>
</protein>
<evidence type="ECO:0000313" key="1">
    <source>
        <dbReference type="EMBL" id="MBX27171.1"/>
    </source>
</evidence>
<name>A0A2P2MAC5_RHIMU</name>
<accession>A0A2P2MAC5</accession>
<dbReference type="EMBL" id="GGEC01046687">
    <property type="protein sequence ID" value="MBX27171.1"/>
    <property type="molecule type" value="Transcribed_RNA"/>
</dbReference>
<dbReference type="AlphaFoldDB" id="A0A2P2MAC5"/>
<organism evidence="1">
    <name type="scientific">Rhizophora mucronata</name>
    <name type="common">Asiatic mangrove</name>
    <dbReference type="NCBI Taxonomy" id="61149"/>
    <lineage>
        <taxon>Eukaryota</taxon>
        <taxon>Viridiplantae</taxon>
        <taxon>Streptophyta</taxon>
        <taxon>Embryophyta</taxon>
        <taxon>Tracheophyta</taxon>
        <taxon>Spermatophyta</taxon>
        <taxon>Magnoliopsida</taxon>
        <taxon>eudicotyledons</taxon>
        <taxon>Gunneridae</taxon>
        <taxon>Pentapetalae</taxon>
        <taxon>rosids</taxon>
        <taxon>fabids</taxon>
        <taxon>Malpighiales</taxon>
        <taxon>Rhizophoraceae</taxon>
        <taxon>Rhizophora</taxon>
    </lineage>
</organism>
<proteinExistence type="predicted"/>
<sequence length="136" mass="15122">MKKTISLIGSLGDMRNHVWTHTLKWILFVIARLIQLTTLISSERAIEKWTTIMIMDLTGLLGLGDVTMMTMHMMTMTINIALLIQAGKTVVRGTMNMVGTVMILTMIEAIEEMATGSDVNLEIESVIREGLVGKEI</sequence>
<reference evidence="1" key="1">
    <citation type="submission" date="2018-02" db="EMBL/GenBank/DDBJ databases">
        <title>Rhizophora mucronata_Transcriptome.</title>
        <authorList>
            <person name="Meera S.P."/>
            <person name="Sreeshan A."/>
            <person name="Augustine A."/>
        </authorList>
    </citation>
    <scope>NUCLEOTIDE SEQUENCE</scope>
    <source>
        <tissue evidence="1">Leaf</tissue>
    </source>
</reference>